<proteinExistence type="predicted"/>
<accession>A0ABY5FWN1</accession>
<dbReference type="EMBL" id="CP101497">
    <property type="protein sequence ID" value="UTT62342.1"/>
    <property type="molecule type" value="Genomic_DNA"/>
</dbReference>
<gene>
    <name evidence="2" type="ORF">NNL39_11865</name>
</gene>
<evidence type="ECO:0000313" key="2">
    <source>
        <dbReference type="EMBL" id="UTT62342.1"/>
    </source>
</evidence>
<keyword evidence="1" id="KW-0472">Membrane</keyword>
<reference evidence="2" key="1">
    <citation type="submission" date="2022-07" db="EMBL/GenBank/DDBJ databases">
        <title>Taxonomic analysis of Microcella humidisoli nov. sp., isolated from riverside soil.</title>
        <authorList>
            <person name="Molina K.M."/>
            <person name="Kim S.B."/>
        </authorList>
    </citation>
    <scope>NUCLEOTIDE SEQUENCE</scope>
    <source>
        <strain evidence="2">MMS21-STM10</strain>
    </source>
</reference>
<protein>
    <submittedName>
        <fullName evidence="2">Trp biosynthesis-associated membrane protein</fullName>
    </submittedName>
</protein>
<dbReference type="InterPro" id="IPR019051">
    <property type="entry name" value="Trp_biosyn_TM_oprn/chp"/>
</dbReference>
<feature type="transmembrane region" description="Helical" evidence="1">
    <location>
        <begin position="89"/>
        <end position="110"/>
    </location>
</feature>
<dbReference type="Pfam" id="PF09534">
    <property type="entry name" value="Trp_oprn_chp"/>
    <property type="match status" value="1"/>
</dbReference>
<evidence type="ECO:0000256" key="1">
    <source>
        <dbReference type="SAM" id="Phobius"/>
    </source>
</evidence>
<keyword evidence="1" id="KW-1133">Transmembrane helix</keyword>
<dbReference type="RefSeq" id="WP_255159485.1">
    <property type="nucleotide sequence ID" value="NZ_CP101497.1"/>
</dbReference>
<keyword evidence="3" id="KW-1185">Reference proteome</keyword>
<keyword evidence="1" id="KW-0812">Transmembrane</keyword>
<sequence>MTDSVESATTPEGPPAGSRRVRLLALLLPVLVGATAFLAWSQPWVIVTLADERVVIAAGDAAAPAVPPLALAALALVGALALAGPVFRVLLGLLQSLLGLGIAVSGVLAVGDPVASAAARITETTGIAGDAALRALVSDAALTPWPGVAIAAGAAGVAIGLFIAATASRWPPRTRRYDAVRLAPAEGSGHSARLDAWDALSDGDDPTAR</sequence>
<name>A0ABY5FWN1_9MICO</name>
<feature type="transmembrane region" description="Helical" evidence="1">
    <location>
        <begin position="61"/>
        <end position="82"/>
    </location>
</feature>
<feature type="transmembrane region" description="Helical" evidence="1">
    <location>
        <begin position="21"/>
        <end position="41"/>
    </location>
</feature>
<dbReference type="Proteomes" id="UP001060039">
    <property type="component" value="Chromosome"/>
</dbReference>
<evidence type="ECO:0000313" key="3">
    <source>
        <dbReference type="Proteomes" id="UP001060039"/>
    </source>
</evidence>
<organism evidence="2 3">
    <name type="scientific">Microcella humidisoli</name>
    <dbReference type="NCBI Taxonomy" id="2963406"/>
    <lineage>
        <taxon>Bacteria</taxon>
        <taxon>Bacillati</taxon>
        <taxon>Actinomycetota</taxon>
        <taxon>Actinomycetes</taxon>
        <taxon>Micrococcales</taxon>
        <taxon>Microbacteriaceae</taxon>
        <taxon>Microcella</taxon>
    </lineage>
</organism>
<feature type="transmembrane region" description="Helical" evidence="1">
    <location>
        <begin position="145"/>
        <end position="167"/>
    </location>
</feature>